<dbReference type="InterPro" id="IPR052388">
    <property type="entry name" value="Peroxisomal_t2-enoyl-CoA_red"/>
</dbReference>
<keyword evidence="10" id="KW-0576">Peroxisome</keyword>
<name>A0A6S6TSW9_9BACT</name>
<dbReference type="GO" id="GO:0019166">
    <property type="term" value="F:trans-2-enoyl-CoA reductase (NADPH) activity"/>
    <property type="evidence" value="ECO:0007669"/>
    <property type="project" value="UniProtKB-EC"/>
</dbReference>
<dbReference type="PANTHER" id="PTHR24317:SF7">
    <property type="entry name" value="PEROXISOMAL TRANS-2-ENOYL-COA REDUCTASE"/>
    <property type="match status" value="1"/>
</dbReference>
<evidence type="ECO:0000256" key="12">
    <source>
        <dbReference type="ARBA" id="ARBA00037124"/>
    </source>
</evidence>
<comment type="catalytic activity">
    <reaction evidence="17">
        <text>(2E)-tetradecenoyl-CoA + NADPH + H(+) = tetradecanoyl-CoA + NADP(+)</text>
        <dbReference type="Rhea" id="RHEA:44968"/>
        <dbReference type="ChEBI" id="CHEBI:15378"/>
        <dbReference type="ChEBI" id="CHEBI:57385"/>
        <dbReference type="ChEBI" id="CHEBI:57783"/>
        <dbReference type="ChEBI" id="CHEBI:58349"/>
        <dbReference type="ChEBI" id="CHEBI:61405"/>
    </reaction>
    <physiologicalReaction direction="left-to-right" evidence="17">
        <dbReference type="Rhea" id="RHEA:44969"/>
    </physiologicalReaction>
</comment>
<keyword evidence="9" id="KW-0443">Lipid metabolism</keyword>
<dbReference type="SUPFAM" id="SSF51735">
    <property type="entry name" value="NAD(P)-binding Rossmann-fold domains"/>
    <property type="match status" value="1"/>
</dbReference>
<reference evidence="22" key="1">
    <citation type="submission" date="2020-01" db="EMBL/GenBank/DDBJ databases">
        <authorList>
            <person name="Meier V. D."/>
            <person name="Meier V D."/>
        </authorList>
    </citation>
    <scope>NUCLEOTIDE SEQUENCE</scope>
    <source>
        <strain evidence="22">HLG_WM_MAG_10</strain>
    </source>
</reference>
<evidence type="ECO:0000256" key="2">
    <source>
        <dbReference type="ARBA" id="ARBA00005189"/>
    </source>
</evidence>
<dbReference type="PRINTS" id="PR00080">
    <property type="entry name" value="SDRFAMILY"/>
</dbReference>
<comment type="catalytic activity">
    <reaction evidence="20">
        <text>(2E)-decenoyl-CoA + NADPH + H(+) = decanoyl-CoA + NADP(+)</text>
        <dbReference type="Rhea" id="RHEA:44960"/>
        <dbReference type="ChEBI" id="CHEBI:15378"/>
        <dbReference type="ChEBI" id="CHEBI:57783"/>
        <dbReference type="ChEBI" id="CHEBI:58349"/>
        <dbReference type="ChEBI" id="CHEBI:61406"/>
        <dbReference type="ChEBI" id="CHEBI:61430"/>
    </reaction>
    <physiologicalReaction direction="left-to-right" evidence="20">
        <dbReference type="Rhea" id="RHEA:44961"/>
    </physiologicalReaction>
</comment>
<protein>
    <recommendedName>
        <fullName evidence="15">Peroxisomal trans-2-enoyl-CoA reductase</fullName>
        <ecNumber evidence="14">1.3.1.38</ecNumber>
    </recommendedName>
</protein>
<evidence type="ECO:0000256" key="14">
    <source>
        <dbReference type="ARBA" id="ARBA00038849"/>
    </source>
</evidence>
<evidence type="ECO:0000256" key="10">
    <source>
        <dbReference type="ARBA" id="ARBA00023140"/>
    </source>
</evidence>
<dbReference type="PRINTS" id="PR00081">
    <property type="entry name" value="GDHRDH"/>
</dbReference>
<comment type="function">
    <text evidence="12">Participates in chain elongation of fatty acids. Catalyzes the reduction of trans-2-enoyl-CoAs of varying chain lengths from 6:1 to 16:1, having maximum activity with 10:1 CoA. Has no 2,4-dienoyl-CoA reductase activity.</text>
</comment>
<dbReference type="InterPro" id="IPR036291">
    <property type="entry name" value="NAD(P)-bd_dom_sf"/>
</dbReference>
<evidence type="ECO:0000256" key="21">
    <source>
        <dbReference type="ARBA" id="ARBA00049559"/>
    </source>
</evidence>
<proteinExistence type="inferred from homology"/>
<evidence type="ECO:0000256" key="18">
    <source>
        <dbReference type="ARBA" id="ARBA00049108"/>
    </source>
</evidence>
<evidence type="ECO:0000256" key="5">
    <source>
        <dbReference type="ARBA" id="ARBA00022553"/>
    </source>
</evidence>
<dbReference type="GO" id="GO:0006633">
    <property type="term" value="P:fatty acid biosynthetic process"/>
    <property type="evidence" value="ECO:0007669"/>
    <property type="project" value="UniProtKB-KW"/>
</dbReference>
<evidence type="ECO:0000256" key="1">
    <source>
        <dbReference type="ARBA" id="ARBA00004275"/>
    </source>
</evidence>
<comment type="subunit">
    <text evidence="13">Interacts with PEX5, probably required to target it into peroxisomes.</text>
</comment>
<gene>
    <name evidence="22" type="ORF">HELGO_WM19214</name>
</gene>
<evidence type="ECO:0000256" key="17">
    <source>
        <dbReference type="ARBA" id="ARBA00048686"/>
    </source>
</evidence>
<evidence type="ECO:0000256" key="15">
    <source>
        <dbReference type="ARBA" id="ARBA00041063"/>
    </source>
</evidence>
<comment type="similarity">
    <text evidence="3">Belongs to the short-chain dehydrogenases/reductases (SDR) family.</text>
</comment>
<comment type="catalytic activity">
    <reaction evidence="16">
        <text>(2E)-dodecenoyl-CoA + NADPH + H(+) = dodecanoyl-CoA + NADP(+)</text>
        <dbReference type="Rhea" id="RHEA:44964"/>
        <dbReference type="ChEBI" id="CHEBI:15378"/>
        <dbReference type="ChEBI" id="CHEBI:57330"/>
        <dbReference type="ChEBI" id="CHEBI:57375"/>
        <dbReference type="ChEBI" id="CHEBI:57783"/>
        <dbReference type="ChEBI" id="CHEBI:58349"/>
    </reaction>
    <physiologicalReaction direction="left-to-right" evidence="16">
        <dbReference type="Rhea" id="RHEA:44965"/>
    </physiologicalReaction>
</comment>
<evidence type="ECO:0000256" key="11">
    <source>
        <dbReference type="ARBA" id="ARBA00023160"/>
    </source>
</evidence>
<evidence type="ECO:0000256" key="19">
    <source>
        <dbReference type="ARBA" id="ARBA00049251"/>
    </source>
</evidence>
<comment type="catalytic activity">
    <reaction evidence="19">
        <text>a (2E)-enoyl-CoA + NADPH + H(+) = a 2,3-saturated acyl-CoA + NADP(+)</text>
        <dbReference type="Rhea" id="RHEA:33763"/>
        <dbReference type="ChEBI" id="CHEBI:15378"/>
        <dbReference type="ChEBI" id="CHEBI:57783"/>
        <dbReference type="ChEBI" id="CHEBI:58349"/>
        <dbReference type="ChEBI" id="CHEBI:58856"/>
        <dbReference type="ChEBI" id="CHEBI:65111"/>
        <dbReference type="EC" id="1.3.1.38"/>
    </reaction>
    <physiologicalReaction direction="left-to-right" evidence="19">
        <dbReference type="Rhea" id="RHEA:33764"/>
    </physiologicalReaction>
</comment>
<comment type="subcellular location">
    <subcellularLocation>
        <location evidence="1">Peroxisome</location>
    </subcellularLocation>
</comment>
<keyword evidence="8" id="KW-0560">Oxidoreductase</keyword>
<evidence type="ECO:0000256" key="4">
    <source>
        <dbReference type="ARBA" id="ARBA00022516"/>
    </source>
</evidence>
<keyword evidence="6" id="KW-0276">Fatty acid metabolism</keyword>
<evidence type="ECO:0000256" key="8">
    <source>
        <dbReference type="ARBA" id="ARBA00023002"/>
    </source>
</evidence>
<keyword evidence="7" id="KW-0521">NADP</keyword>
<keyword evidence="11" id="KW-0275">Fatty acid biosynthesis</keyword>
<evidence type="ECO:0000256" key="7">
    <source>
        <dbReference type="ARBA" id="ARBA00022857"/>
    </source>
</evidence>
<dbReference type="Gene3D" id="3.40.50.720">
    <property type="entry name" value="NAD(P)-binding Rossmann-like Domain"/>
    <property type="match status" value="1"/>
</dbReference>
<comment type="catalytic activity">
    <reaction evidence="21">
        <text>(2E)-octenoyl-CoA + NADPH + H(+) = octanoyl-CoA + NADP(+)</text>
        <dbReference type="Rhea" id="RHEA:44952"/>
        <dbReference type="ChEBI" id="CHEBI:15378"/>
        <dbReference type="ChEBI" id="CHEBI:57386"/>
        <dbReference type="ChEBI" id="CHEBI:57783"/>
        <dbReference type="ChEBI" id="CHEBI:58349"/>
        <dbReference type="ChEBI" id="CHEBI:62242"/>
    </reaction>
    <physiologicalReaction direction="left-to-right" evidence="21">
        <dbReference type="Rhea" id="RHEA:44953"/>
    </physiologicalReaction>
</comment>
<evidence type="ECO:0000256" key="13">
    <source>
        <dbReference type="ARBA" id="ARBA00038622"/>
    </source>
</evidence>
<keyword evidence="4" id="KW-0444">Lipid biosynthesis</keyword>
<dbReference type="PANTHER" id="PTHR24317">
    <property type="entry name" value="PEROXISOMAL TRANS-2-ENOYL-COA REDUCTASE"/>
    <property type="match status" value="1"/>
</dbReference>
<evidence type="ECO:0000256" key="16">
    <source>
        <dbReference type="ARBA" id="ARBA00047570"/>
    </source>
</evidence>
<dbReference type="FunFam" id="3.40.50.720:FF:000173">
    <property type="entry name" value="3-oxoacyl-[acyl-carrier protein] reductase"/>
    <property type="match status" value="1"/>
</dbReference>
<dbReference type="AlphaFoldDB" id="A0A6S6TSW9"/>
<evidence type="ECO:0000313" key="22">
    <source>
        <dbReference type="EMBL" id="CAA6823862.1"/>
    </source>
</evidence>
<accession>A0A6S6TSW9</accession>
<dbReference type="Pfam" id="PF13561">
    <property type="entry name" value="adh_short_C2"/>
    <property type="match status" value="1"/>
</dbReference>
<dbReference type="EMBL" id="CACVAQ010000334">
    <property type="protein sequence ID" value="CAA6823862.1"/>
    <property type="molecule type" value="Genomic_DNA"/>
</dbReference>
<keyword evidence="5" id="KW-0597">Phosphoprotein</keyword>
<dbReference type="InterPro" id="IPR002347">
    <property type="entry name" value="SDR_fam"/>
</dbReference>
<sequence length="256" mass="28049">MFAQGLLEGKIILVTGGRSGIGYKIAASCLSYGATVYMTSRNEEKLNKAAEKLSEMGTCYAIAGDIRNIERVQEIAAYIKKKSGRLDILVNNAGGQYPSPAKDISYNGWNAVINNNLNGTWYMTQTMANTFFIPQNNGKILNIIANIYRGFPGMVHTGAARAGVENMTKTLAVEWSRYQININAIAPGVIQSTGLEQYPPELLKDVSDRIPLKRLGSTQEVADLTIFLVSPMASFITGETVYIDGGQRLWGDVFEF</sequence>
<evidence type="ECO:0000256" key="3">
    <source>
        <dbReference type="ARBA" id="ARBA00006484"/>
    </source>
</evidence>
<evidence type="ECO:0000256" key="9">
    <source>
        <dbReference type="ARBA" id="ARBA00023098"/>
    </source>
</evidence>
<evidence type="ECO:0000256" key="20">
    <source>
        <dbReference type="ARBA" id="ARBA00049386"/>
    </source>
</evidence>
<comment type="pathway">
    <text evidence="2">Lipid metabolism.</text>
</comment>
<dbReference type="EC" id="1.3.1.38" evidence="14"/>
<evidence type="ECO:0000256" key="6">
    <source>
        <dbReference type="ARBA" id="ARBA00022832"/>
    </source>
</evidence>
<organism evidence="22">
    <name type="scientific">uncultured Aureispira sp</name>
    <dbReference type="NCBI Taxonomy" id="1331704"/>
    <lineage>
        <taxon>Bacteria</taxon>
        <taxon>Pseudomonadati</taxon>
        <taxon>Bacteroidota</taxon>
        <taxon>Saprospiria</taxon>
        <taxon>Saprospirales</taxon>
        <taxon>Saprospiraceae</taxon>
        <taxon>Aureispira</taxon>
        <taxon>environmental samples</taxon>
    </lineage>
</organism>
<comment type="catalytic activity">
    <reaction evidence="18">
        <text>(2E)-hexenoyl-CoA + NADPH + H(+) = hexanoyl-CoA + NADP(+)</text>
        <dbReference type="Rhea" id="RHEA:44956"/>
        <dbReference type="ChEBI" id="CHEBI:15378"/>
        <dbReference type="ChEBI" id="CHEBI:57783"/>
        <dbReference type="ChEBI" id="CHEBI:58349"/>
        <dbReference type="ChEBI" id="CHEBI:62077"/>
        <dbReference type="ChEBI" id="CHEBI:62620"/>
    </reaction>
    <physiologicalReaction direction="left-to-right" evidence="18">
        <dbReference type="Rhea" id="RHEA:44957"/>
    </physiologicalReaction>
</comment>